<protein>
    <submittedName>
        <fullName evidence="2">CAMK family protein kinase</fullName>
    </submittedName>
</protein>
<dbReference type="OrthoDB" id="4062651at2759"/>
<dbReference type="GO" id="GO:0004672">
    <property type="term" value="F:protein kinase activity"/>
    <property type="evidence" value="ECO:0007669"/>
    <property type="project" value="InterPro"/>
</dbReference>
<dbReference type="Gene3D" id="1.10.510.10">
    <property type="entry name" value="Transferase(Phosphotransferase) domain 1"/>
    <property type="match status" value="1"/>
</dbReference>
<dbReference type="PANTHER" id="PTHR24362:SF309">
    <property type="entry name" value="PROTEIN KINASE DOMAIN-CONTAINING PROTEIN"/>
    <property type="match status" value="1"/>
</dbReference>
<gene>
    <name evidence="2" type="ORF">TVAG_203480</name>
</gene>
<feature type="domain" description="Protein kinase" evidence="1">
    <location>
        <begin position="1"/>
        <end position="257"/>
    </location>
</feature>
<dbReference type="InterPro" id="IPR011009">
    <property type="entry name" value="Kinase-like_dom_sf"/>
</dbReference>
<dbReference type="Pfam" id="PF00069">
    <property type="entry name" value="Pkinase"/>
    <property type="match status" value="1"/>
</dbReference>
<dbReference type="InterPro" id="IPR000719">
    <property type="entry name" value="Prot_kinase_dom"/>
</dbReference>
<dbReference type="InterPro" id="IPR008271">
    <property type="entry name" value="Ser/Thr_kinase_AS"/>
</dbReference>
<evidence type="ECO:0000313" key="2">
    <source>
        <dbReference type="EMBL" id="EAX88760.1"/>
    </source>
</evidence>
<dbReference type="SUPFAM" id="SSF56112">
    <property type="entry name" value="Protein kinase-like (PK-like)"/>
    <property type="match status" value="1"/>
</dbReference>
<dbReference type="PROSITE" id="PS00108">
    <property type="entry name" value="PROTEIN_KINASE_ST"/>
    <property type="match status" value="1"/>
</dbReference>
<dbReference type="GO" id="GO:0005524">
    <property type="term" value="F:ATP binding"/>
    <property type="evidence" value="ECO:0007669"/>
    <property type="project" value="InterPro"/>
</dbReference>
<dbReference type="RefSeq" id="XP_001301690.1">
    <property type="nucleotide sequence ID" value="XM_001301689.1"/>
</dbReference>
<dbReference type="EMBL" id="DS114268">
    <property type="protein sequence ID" value="EAX88760.1"/>
    <property type="molecule type" value="Genomic_DNA"/>
</dbReference>
<keyword evidence="3" id="KW-1185">Reference proteome</keyword>
<evidence type="ECO:0000313" key="3">
    <source>
        <dbReference type="Proteomes" id="UP000001542"/>
    </source>
</evidence>
<proteinExistence type="predicted"/>
<keyword evidence="2" id="KW-0418">Kinase</keyword>
<accession>A2G252</accession>
<sequence>MNPTDESYAKIKNIIIKDIVDADEHMVVYLVYDPHYETHFALKVIPENRFRQSEINLMNEIDDPSIVRMYNYEHYEGFIYILYEFCQASLYSIIKQKNYLDGDNLIRYSCGILKAIQACQNNKIAHLDIKPENILLDDYDRIKICDFGLSIKYENKDTELHYGGSIPFIAPEILDMKPYNPFKADIWSIGVTFFVMATGFFPWIGADETELCQNTLHKKPQLELIRNHEFQKVIGCCLSKNPEERPTVDQLLNMAIFRQNSLSNQALPTILPRLYNARPRIKHTTCIFKTPKRNSL</sequence>
<dbReference type="eggNOG" id="KOG0583">
    <property type="taxonomic scope" value="Eukaryota"/>
</dbReference>
<organism evidence="2 3">
    <name type="scientific">Trichomonas vaginalis (strain ATCC PRA-98 / G3)</name>
    <dbReference type="NCBI Taxonomy" id="412133"/>
    <lineage>
        <taxon>Eukaryota</taxon>
        <taxon>Metamonada</taxon>
        <taxon>Parabasalia</taxon>
        <taxon>Trichomonadida</taxon>
        <taxon>Trichomonadidae</taxon>
        <taxon>Trichomonas</taxon>
    </lineage>
</organism>
<dbReference type="KEGG" id="tva:4746427"/>
<dbReference type="SMART" id="SM00220">
    <property type="entry name" value="S_TKc"/>
    <property type="match status" value="1"/>
</dbReference>
<reference evidence="2" key="2">
    <citation type="journal article" date="2007" name="Science">
        <title>Draft genome sequence of the sexually transmitted pathogen Trichomonas vaginalis.</title>
        <authorList>
            <person name="Carlton J.M."/>
            <person name="Hirt R.P."/>
            <person name="Silva J.C."/>
            <person name="Delcher A.L."/>
            <person name="Schatz M."/>
            <person name="Zhao Q."/>
            <person name="Wortman J.R."/>
            <person name="Bidwell S.L."/>
            <person name="Alsmark U.C.M."/>
            <person name="Besteiro S."/>
            <person name="Sicheritz-Ponten T."/>
            <person name="Noel C.J."/>
            <person name="Dacks J.B."/>
            <person name="Foster P.G."/>
            <person name="Simillion C."/>
            <person name="Van de Peer Y."/>
            <person name="Miranda-Saavedra D."/>
            <person name="Barton G.J."/>
            <person name="Westrop G.D."/>
            <person name="Mueller S."/>
            <person name="Dessi D."/>
            <person name="Fiori P.L."/>
            <person name="Ren Q."/>
            <person name="Paulsen I."/>
            <person name="Zhang H."/>
            <person name="Bastida-Corcuera F.D."/>
            <person name="Simoes-Barbosa A."/>
            <person name="Brown M.T."/>
            <person name="Hayes R.D."/>
            <person name="Mukherjee M."/>
            <person name="Okumura C.Y."/>
            <person name="Schneider R."/>
            <person name="Smith A.J."/>
            <person name="Vanacova S."/>
            <person name="Villalvazo M."/>
            <person name="Haas B.J."/>
            <person name="Pertea M."/>
            <person name="Feldblyum T.V."/>
            <person name="Utterback T.R."/>
            <person name="Shu C.L."/>
            <person name="Osoegawa K."/>
            <person name="de Jong P.J."/>
            <person name="Hrdy I."/>
            <person name="Horvathova L."/>
            <person name="Zubacova Z."/>
            <person name="Dolezal P."/>
            <person name="Malik S.B."/>
            <person name="Logsdon J.M. Jr."/>
            <person name="Henze K."/>
            <person name="Gupta A."/>
            <person name="Wang C.C."/>
            <person name="Dunne R.L."/>
            <person name="Upcroft J.A."/>
            <person name="Upcroft P."/>
            <person name="White O."/>
            <person name="Salzberg S.L."/>
            <person name="Tang P."/>
            <person name="Chiu C.-H."/>
            <person name="Lee Y.-S."/>
            <person name="Embley T.M."/>
            <person name="Coombs G.H."/>
            <person name="Mottram J.C."/>
            <person name="Tachezy J."/>
            <person name="Fraser-Liggett C.M."/>
            <person name="Johnson P.J."/>
        </authorList>
    </citation>
    <scope>NUCLEOTIDE SEQUENCE [LARGE SCALE GENOMIC DNA]</scope>
    <source>
        <strain evidence="2">G3</strain>
    </source>
</reference>
<dbReference type="InParanoid" id="A2G252"/>
<dbReference type="PANTHER" id="PTHR24362">
    <property type="entry name" value="SERINE/THREONINE-PROTEIN KINASE NEK"/>
    <property type="match status" value="1"/>
</dbReference>
<dbReference type="VEuPathDB" id="TrichDB:TVAGG3_0486320"/>
<dbReference type="AlphaFoldDB" id="A2G252"/>
<evidence type="ECO:0000259" key="1">
    <source>
        <dbReference type="PROSITE" id="PS50011"/>
    </source>
</evidence>
<keyword evidence="2" id="KW-0808">Transferase</keyword>
<dbReference type="VEuPathDB" id="TrichDB:TVAG_203480"/>
<reference evidence="2" key="1">
    <citation type="submission" date="2006-10" db="EMBL/GenBank/DDBJ databases">
        <authorList>
            <person name="Amadeo P."/>
            <person name="Zhao Q."/>
            <person name="Wortman J."/>
            <person name="Fraser-Liggett C."/>
            <person name="Carlton J."/>
        </authorList>
    </citation>
    <scope>NUCLEOTIDE SEQUENCE</scope>
    <source>
        <strain evidence="2">G3</strain>
    </source>
</reference>
<name>A2G252_TRIV3</name>
<dbReference type="PROSITE" id="PS50011">
    <property type="entry name" value="PROTEIN_KINASE_DOM"/>
    <property type="match status" value="1"/>
</dbReference>
<dbReference type="SMR" id="A2G252"/>
<dbReference type="Proteomes" id="UP000001542">
    <property type="component" value="Unassembled WGS sequence"/>
</dbReference>